<evidence type="ECO:0000313" key="2">
    <source>
        <dbReference type="Proteomes" id="UP000887575"/>
    </source>
</evidence>
<name>A0AAF3J944_9BILA</name>
<evidence type="ECO:0000313" key="3">
    <source>
        <dbReference type="WBParaSite" id="MBELARI_LOCUS4128"/>
    </source>
</evidence>
<organism evidence="2 3">
    <name type="scientific">Mesorhabditis belari</name>
    <dbReference type="NCBI Taxonomy" id="2138241"/>
    <lineage>
        <taxon>Eukaryota</taxon>
        <taxon>Metazoa</taxon>
        <taxon>Ecdysozoa</taxon>
        <taxon>Nematoda</taxon>
        <taxon>Chromadorea</taxon>
        <taxon>Rhabditida</taxon>
        <taxon>Rhabditina</taxon>
        <taxon>Rhabditomorpha</taxon>
        <taxon>Rhabditoidea</taxon>
        <taxon>Rhabditidae</taxon>
        <taxon>Mesorhabditinae</taxon>
        <taxon>Mesorhabditis</taxon>
    </lineage>
</organism>
<dbReference type="WBParaSite" id="MBELARI_LOCUS4128">
    <property type="protein sequence ID" value="MBELARI_LOCUS4128"/>
    <property type="gene ID" value="MBELARI_LOCUS4128"/>
</dbReference>
<proteinExistence type="predicted"/>
<accession>A0AAF3J944</accession>
<evidence type="ECO:0000256" key="1">
    <source>
        <dbReference type="SAM" id="MobiDB-lite"/>
    </source>
</evidence>
<feature type="compositionally biased region" description="Basic and acidic residues" evidence="1">
    <location>
        <begin position="101"/>
        <end position="112"/>
    </location>
</feature>
<dbReference type="Proteomes" id="UP000887575">
    <property type="component" value="Unassembled WGS sequence"/>
</dbReference>
<protein>
    <submittedName>
        <fullName evidence="3">Uncharacterized protein</fullName>
    </submittedName>
</protein>
<reference evidence="3" key="1">
    <citation type="submission" date="2024-02" db="UniProtKB">
        <authorList>
            <consortium name="WormBaseParasite"/>
        </authorList>
    </citation>
    <scope>IDENTIFICATION</scope>
</reference>
<dbReference type="AlphaFoldDB" id="A0AAF3J944"/>
<keyword evidence="2" id="KW-1185">Reference proteome</keyword>
<sequence length="119" mass="13762">MSADLLADTVNRLEMREHYAFPDDVFITGEIAKTIGAHHNFQLYDQNCGWNTGRQKNNERDLERRMIAGELIFGKYQSYAQMERIFDELTILSGHVTDPPDDLRESRKDGPTRNELSQS</sequence>
<feature type="region of interest" description="Disordered" evidence="1">
    <location>
        <begin position="94"/>
        <end position="119"/>
    </location>
</feature>